<evidence type="ECO:0000256" key="4">
    <source>
        <dbReference type="ARBA" id="ARBA00022989"/>
    </source>
</evidence>
<evidence type="ECO:0000256" key="2">
    <source>
        <dbReference type="ARBA" id="ARBA00022475"/>
    </source>
</evidence>
<evidence type="ECO:0000256" key="3">
    <source>
        <dbReference type="ARBA" id="ARBA00022692"/>
    </source>
</evidence>
<evidence type="ECO:0000313" key="7">
    <source>
        <dbReference type="EMBL" id="MEE6260588.1"/>
    </source>
</evidence>
<dbReference type="RefSeq" id="WP_331215701.1">
    <property type="nucleotide sequence ID" value="NZ_JAZGQK010000016.1"/>
</dbReference>
<gene>
    <name evidence="7" type="ORF">V1633_19055</name>
    <name evidence="8" type="ORF">V1633_26600</name>
</gene>
<dbReference type="EMBL" id="JAZGQK010000016">
    <property type="protein sequence ID" value="MEE6260588.1"/>
    <property type="molecule type" value="Genomic_DNA"/>
</dbReference>
<dbReference type="Proteomes" id="UP001332243">
    <property type="component" value="Unassembled WGS sequence"/>
</dbReference>
<evidence type="ECO:0000256" key="5">
    <source>
        <dbReference type="ARBA" id="ARBA00023136"/>
    </source>
</evidence>
<dbReference type="EMBL" id="JAZGQK010000025">
    <property type="protein sequence ID" value="MEE6262060.1"/>
    <property type="molecule type" value="Genomic_DNA"/>
</dbReference>
<feature type="transmembrane region" description="Helical" evidence="6">
    <location>
        <begin position="244"/>
        <end position="263"/>
    </location>
</feature>
<evidence type="ECO:0000256" key="1">
    <source>
        <dbReference type="ARBA" id="ARBA00004651"/>
    </source>
</evidence>
<keyword evidence="5 6" id="KW-0472">Membrane</keyword>
<name>A0ABU7RZZ3_9ACTN</name>
<accession>A0ABU7RZZ3</accession>
<proteinExistence type="predicted"/>
<evidence type="ECO:0000313" key="9">
    <source>
        <dbReference type="Proteomes" id="UP001332243"/>
    </source>
</evidence>
<keyword evidence="3 6" id="KW-0812">Transmembrane</keyword>
<feature type="transmembrane region" description="Helical" evidence="6">
    <location>
        <begin position="168"/>
        <end position="187"/>
    </location>
</feature>
<dbReference type="Gene3D" id="1.20.1250.20">
    <property type="entry name" value="MFS general substrate transporter like domains"/>
    <property type="match status" value="1"/>
</dbReference>
<keyword evidence="9" id="KW-1185">Reference proteome</keyword>
<feature type="transmembrane region" description="Helical" evidence="6">
    <location>
        <begin position="275"/>
        <end position="292"/>
    </location>
</feature>
<keyword evidence="2" id="KW-1003">Cell membrane</keyword>
<dbReference type="CDD" id="cd06173">
    <property type="entry name" value="MFS_MefA_like"/>
    <property type="match status" value="1"/>
</dbReference>
<evidence type="ECO:0000256" key="6">
    <source>
        <dbReference type="SAM" id="Phobius"/>
    </source>
</evidence>
<protein>
    <submittedName>
        <fullName evidence="8">MFS transporter</fullName>
    </submittedName>
</protein>
<evidence type="ECO:0000313" key="8">
    <source>
        <dbReference type="EMBL" id="MEE6262060.1"/>
    </source>
</evidence>
<comment type="caution">
    <text evidence="8">The sequence shown here is derived from an EMBL/GenBank/DDBJ whole genome shotgun (WGS) entry which is preliminary data.</text>
</comment>
<dbReference type="SUPFAM" id="SSF103473">
    <property type="entry name" value="MFS general substrate transporter"/>
    <property type="match status" value="1"/>
</dbReference>
<organism evidence="8 9">
    <name type="scientific">Plantactinospora sonchi</name>
    <dbReference type="NCBI Taxonomy" id="1544735"/>
    <lineage>
        <taxon>Bacteria</taxon>
        <taxon>Bacillati</taxon>
        <taxon>Actinomycetota</taxon>
        <taxon>Actinomycetes</taxon>
        <taxon>Micromonosporales</taxon>
        <taxon>Micromonosporaceae</taxon>
        <taxon>Plantactinospora</taxon>
    </lineage>
</organism>
<dbReference type="InterPro" id="IPR036259">
    <property type="entry name" value="MFS_trans_sf"/>
</dbReference>
<comment type="subcellular location">
    <subcellularLocation>
        <location evidence="1">Cell membrane</location>
        <topology evidence="1">Multi-pass membrane protein</topology>
    </subcellularLocation>
</comment>
<dbReference type="PANTHER" id="PTHR23513">
    <property type="entry name" value="INTEGRAL MEMBRANE EFFLUX PROTEIN-RELATED"/>
    <property type="match status" value="1"/>
</dbReference>
<keyword evidence="4 6" id="KW-1133">Transmembrane helix</keyword>
<feature type="transmembrane region" description="Helical" evidence="6">
    <location>
        <begin position="100"/>
        <end position="120"/>
    </location>
</feature>
<feature type="transmembrane region" description="Helical" evidence="6">
    <location>
        <begin position="357"/>
        <end position="378"/>
    </location>
</feature>
<reference evidence="8 9" key="1">
    <citation type="submission" date="2024-01" db="EMBL/GenBank/DDBJ databases">
        <title>Genome insights into Plantactinospora sonchi sp. nov.</title>
        <authorList>
            <person name="Wang L."/>
        </authorList>
    </citation>
    <scope>NUCLEOTIDE SEQUENCE [LARGE SCALE GENOMIC DNA]</scope>
    <source>
        <strain evidence="8 9">NEAU-QY2</strain>
    </source>
</reference>
<feature type="transmembrane region" description="Helical" evidence="6">
    <location>
        <begin position="140"/>
        <end position="162"/>
    </location>
</feature>
<dbReference type="PANTHER" id="PTHR23513:SF11">
    <property type="entry name" value="STAPHYLOFERRIN A TRANSPORTER"/>
    <property type="match status" value="1"/>
</dbReference>
<sequence>MRTYRELFQVPEFRPLFLVVSAQIAGSTVNGLALGTLVYAGTGSPLLAALSLFGPSFAQVVGATTLLSTADRVPPRAALVTIALLLGTSVLVLATPGMPIWGMFVVIGFMGLVSSMGGGVRWGLLGEILPEGGYLLGRSVLNMSVGAMQISGFALGGALLTVASPRRVLLIGATLHLTAAIVARFGLTRRAPRALGRPSVRQTWRVNVTLWSEPARRYVYLALWLPNGLVVGCEALFIPYAPGTAGVLFMSGALGMLAGDTVRGRFLPPHWRSRLVTPLQLLLGVPYLLFALPLPLPVAALAVAAASAGFGGGVLLQQRLVDLTPVDVRGQVLGLHSSGMLTMQAVAATVAGALAQWMSASGAMVTMAALSLLVTLLLRPKLRPRPSVAARPVDPVVV</sequence>
<feature type="transmembrane region" description="Helical" evidence="6">
    <location>
        <begin position="77"/>
        <end position="94"/>
    </location>
</feature>